<dbReference type="STRING" id="1385510.GCA_000425205_02515"/>
<organism evidence="1 2">
    <name type="scientific">Pontibacillus halophilus JSM 076056 = DSM 19796</name>
    <dbReference type="NCBI Taxonomy" id="1385510"/>
    <lineage>
        <taxon>Bacteria</taxon>
        <taxon>Bacillati</taxon>
        <taxon>Bacillota</taxon>
        <taxon>Bacilli</taxon>
        <taxon>Bacillales</taxon>
        <taxon>Bacillaceae</taxon>
        <taxon>Pontibacillus</taxon>
    </lineage>
</organism>
<proteinExistence type="predicted"/>
<sequence>MNVNLLNTKVRLLMNVRLTPDEEKLLHAYMHVMDDKSETIANRRIAKSKFNFVYHRAMKRERKKAKGSLFHLTPPFNREGLKASSHTKLM</sequence>
<reference evidence="1 2" key="1">
    <citation type="submission" date="2013-08" db="EMBL/GenBank/DDBJ databases">
        <authorList>
            <person name="Huang J."/>
            <person name="Wang G."/>
        </authorList>
    </citation>
    <scope>NUCLEOTIDE SEQUENCE [LARGE SCALE GENOMIC DNA]</scope>
    <source>
        <strain evidence="1 2">JSM 076056</strain>
    </source>
</reference>
<evidence type="ECO:0000313" key="1">
    <source>
        <dbReference type="EMBL" id="KGX91394.1"/>
    </source>
</evidence>
<dbReference type="EMBL" id="AVPE01000010">
    <property type="protein sequence ID" value="KGX91394.1"/>
    <property type="molecule type" value="Genomic_DNA"/>
</dbReference>
<comment type="caution">
    <text evidence="1">The sequence shown here is derived from an EMBL/GenBank/DDBJ whole genome shotgun (WGS) entry which is preliminary data.</text>
</comment>
<keyword evidence="2" id="KW-1185">Reference proteome</keyword>
<accession>A0A0A5GH87</accession>
<name>A0A0A5GH87_9BACI</name>
<dbReference type="AlphaFoldDB" id="A0A0A5GH87"/>
<evidence type="ECO:0000313" key="2">
    <source>
        <dbReference type="Proteomes" id="UP000030528"/>
    </source>
</evidence>
<dbReference type="eggNOG" id="ENOG5030CEC">
    <property type="taxonomic scope" value="Bacteria"/>
</dbReference>
<gene>
    <name evidence="1" type="ORF">N781_04320</name>
</gene>
<dbReference type="Proteomes" id="UP000030528">
    <property type="component" value="Unassembled WGS sequence"/>
</dbReference>
<protein>
    <submittedName>
        <fullName evidence="1">Uncharacterized protein</fullName>
    </submittedName>
</protein>